<gene>
    <name evidence="3" type="ORF">SAMN05877753_101110</name>
</gene>
<evidence type="ECO:0000313" key="3">
    <source>
        <dbReference type="EMBL" id="SNX66799.1"/>
    </source>
</evidence>
<dbReference type="InterPro" id="IPR045865">
    <property type="entry name" value="ACT-like_dom_sf"/>
</dbReference>
<dbReference type="RefSeq" id="WP_097156650.1">
    <property type="nucleotide sequence ID" value="NZ_JBEPMQ010000016.1"/>
</dbReference>
<name>A0A285CH03_9BACI</name>
<proteinExistence type="inferred from homology"/>
<evidence type="ECO:0000256" key="1">
    <source>
        <dbReference type="HAMAP-Rule" id="MF_00707"/>
    </source>
</evidence>
<comment type="similarity">
    <text evidence="1">Belongs to the UPF0735 family.</text>
</comment>
<dbReference type="AlphaFoldDB" id="A0A285CH03"/>
<reference evidence="3 4" key="1">
    <citation type="submission" date="2017-08" db="EMBL/GenBank/DDBJ databases">
        <authorList>
            <person name="de Groot N.N."/>
        </authorList>
    </citation>
    <scope>NUCLEOTIDE SEQUENCE [LARGE SCALE GENOMIC DNA]</scope>
    <source>
        <strain evidence="3 4">JC228</strain>
    </source>
</reference>
<protein>
    <recommendedName>
        <fullName evidence="1">UPF0735 ACT domain-containing protein SAMN05877753_101110</fullName>
    </recommendedName>
</protein>
<dbReference type="Proteomes" id="UP000219546">
    <property type="component" value="Unassembled WGS sequence"/>
</dbReference>
<dbReference type="Gene3D" id="3.30.70.260">
    <property type="match status" value="1"/>
</dbReference>
<organism evidence="3 4">
    <name type="scientific">Bacillus oleivorans</name>
    <dbReference type="NCBI Taxonomy" id="1448271"/>
    <lineage>
        <taxon>Bacteria</taxon>
        <taxon>Bacillati</taxon>
        <taxon>Bacillota</taxon>
        <taxon>Bacilli</taxon>
        <taxon>Bacillales</taxon>
        <taxon>Bacillaceae</taxon>
        <taxon>Bacillus</taxon>
    </lineage>
</organism>
<dbReference type="SUPFAM" id="SSF55021">
    <property type="entry name" value="ACT-like"/>
    <property type="match status" value="1"/>
</dbReference>
<evidence type="ECO:0000313" key="4">
    <source>
        <dbReference type="Proteomes" id="UP000219546"/>
    </source>
</evidence>
<feature type="domain" description="ACT" evidence="2">
    <location>
        <begin position="87"/>
        <end position="162"/>
    </location>
</feature>
<dbReference type="InterPro" id="IPR008310">
    <property type="entry name" value="UPF0735_ACT_dom-cont"/>
</dbReference>
<evidence type="ECO:0000259" key="2">
    <source>
        <dbReference type="PROSITE" id="PS51671"/>
    </source>
</evidence>
<dbReference type="NCBIfam" id="NF003361">
    <property type="entry name" value="PRK04435.1"/>
    <property type="match status" value="1"/>
</dbReference>
<accession>A0A285CH03</accession>
<dbReference type="PIRSF" id="PIRSF025624">
    <property type="entry name" value="ACT_PheB"/>
    <property type="match status" value="1"/>
</dbReference>
<dbReference type="HAMAP" id="MF_00707">
    <property type="entry name" value="UPF0735"/>
    <property type="match status" value="1"/>
</dbReference>
<dbReference type="PROSITE" id="PS51671">
    <property type="entry name" value="ACT"/>
    <property type="match status" value="1"/>
</dbReference>
<keyword evidence="4" id="KW-1185">Reference proteome</keyword>
<dbReference type="CDD" id="cd04888">
    <property type="entry name" value="ACT_PheB-BS"/>
    <property type="match status" value="1"/>
</dbReference>
<dbReference type="OrthoDB" id="9788773at2"/>
<dbReference type="EMBL" id="OAOP01000001">
    <property type="protein sequence ID" value="SNX66799.1"/>
    <property type="molecule type" value="Genomic_DNA"/>
</dbReference>
<sequence length="163" mass="18057">MSTIHKQMSVSGGLILNRNKEKFYLIHSDILPESIYKTVEAKKLVETGEVETVNQAVEKVGLSRSAYYKYKDKIFPFNAATYQQIVTFSLILEHRSGVLSNVLRFVAEKSGNILTINQSIPLQGIANVVLSVDTASLNLPTSEFIDELNQVDGVRKVVIVGQG</sequence>
<dbReference type="InterPro" id="IPR002912">
    <property type="entry name" value="ACT_dom"/>
</dbReference>